<organism evidence="3 4">
    <name type="scientific">Cyclocybe aegerita</name>
    <name type="common">Black poplar mushroom</name>
    <name type="synonym">Agrocybe aegerita</name>
    <dbReference type="NCBI Taxonomy" id="1973307"/>
    <lineage>
        <taxon>Eukaryota</taxon>
        <taxon>Fungi</taxon>
        <taxon>Dikarya</taxon>
        <taxon>Basidiomycota</taxon>
        <taxon>Agaricomycotina</taxon>
        <taxon>Agaricomycetes</taxon>
        <taxon>Agaricomycetidae</taxon>
        <taxon>Agaricales</taxon>
        <taxon>Agaricineae</taxon>
        <taxon>Bolbitiaceae</taxon>
        <taxon>Cyclocybe</taxon>
    </lineage>
</organism>
<accession>A0A8S0WD91</accession>
<evidence type="ECO:0000313" key="3">
    <source>
        <dbReference type="EMBL" id="CAA7259613.1"/>
    </source>
</evidence>
<evidence type="ECO:0000313" key="4">
    <source>
        <dbReference type="Proteomes" id="UP000467700"/>
    </source>
</evidence>
<evidence type="ECO:0000259" key="2">
    <source>
        <dbReference type="Pfam" id="PF08167"/>
    </source>
</evidence>
<comment type="caution">
    <text evidence="3">The sequence shown here is derived from an EMBL/GenBank/DDBJ whole genome shotgun (WGS) entry which is preliminary data.</text>
</comment>
<dbReference type="AlphaFoldDB" id="A0A8S0WD91"/>
<keyword evidence="4" id="KW-1185">Reference proteome</keyword>
<feature type="domain" description="Pre-rRNA-processing protein RIX1 N-terminal" evidence="2">
    <location>
        <begin position="1"/>
        <end position="72"/>
    </location>
</feature>
<evidence type="ECO:0000256" key="1">
    <source>
        <dbReference type="SAM" id="MobiDB-lite"/>
    </source>
</evidence>
<name>A0A8S0WD91_CYCAE</name>
<dbReference type="Proteomes" id="UP000467700">
    <property type="component" value="Unassembled WGS sequence"/>
</dbReference>
<proteinExistence type="predicted"/>
<feature type="compositionally biased region" description="Acidic residues" evidence="1">
    <location>
        <begin position="554"/>
        <end position="563"/>
    </location>
</feature>
<dbReference type="InterPro" id="IPR012583">
    <property type="entry name" value="RIX1_N"/>
</dbReference>
<gene>
    <name evidence="3" type="ORF">AAE3_LOCUS2158</name>
</gene>
<reference evidence="3 4" key="1">
    <citation type="submission" date="2020-01" db="EMBL/GenBank/DDBJ databases">
        <authorList>
            <person name="Gupta K D."/>
        </authorList>
    </citation>
    <scope>NUCLEOTIDE SEQUENCE [LARGE SCALE GENOMIC DNA]</scope>
</reference>
<dbReference type="Pfam" id="PF08167">
    <property type="entry name" value="RIX1"/>
    <property type="match status" value="1"/>
</dbReference>
<sequence length="563" mass="60630">MPEFQRQVAVPSVVKFTTTITTLAEIHRDVELKKFIMETLTRLVVLYPTTHKGLQGALSSLSLRYLSGSAVDPLNIEFVKAAARLYAALPVTGGKVGADGDPQVAVPLNLDRLRCAIAALCSLLSAPVQRPIQIPLGSVVKFVTALISCSEEGKVDGFIDPFTRSMEVAVVLDIHMAGSDLLGLLAEQFPSRLNAHLPKLLTTLCYFVLTYLKMDSSVLPTRIAKAVLPTITKIILTTSQQASGSNEGPSNTIRHGKKRTRNFEGDEVFKVSREVVCPTSIDGELLLASIDVVQMLFKNINISSAMKSIVARVIISILISLPKMPPSSISQDPNFVQELNSKIQDFAVLIASGTTSAMSKALPFIVEATFTSSRKELQSAVELLLHPRVPPLVRAMPHLESLSLLKGEESHQEGELLSSLAMQAQETNLTEDVTMKDNSVVHVAGNSLAVRTPEPAVTLPTQMPTTVPTTLPGLLPPPSPPAPIVEVPPLASTMQAVLVQNTVPKPNAVKSTTQLTALSGSTSESNRVVAVDETMLVISREEDGDKEEMPSIDMDSDSEVEEE</sequence>
<feature type="compositionally biased region" description="Basic and acidic residues" evidence="1">
    <location>
        <begin position="539"/>
        <end position="549"/>
    </location>
</feature>
<feature type="region of interest" description="Disordered" evidence="1">
    <location>
        <begin position="539"/>
        <end position="563"/>
    </location>
</feature>
<dbReference type="EMBL" id="CACVBS010000028">
    <property type="protein sequence ID" value="CAA7259613.1"/>
    <property type="molecule type" value="Genomic_DNA"/>
</dbReference>
<protein>
    <recommendedName>
        <fullName evidence="2">Pre-rRNA-processing protein RIX1 N-terminal domain-containing protein</fullName>
    </recommendedName>
</protein>
<dbReference type="OrthoDB" id="20900at2759"/>